<comment type="caution">
    <text evidence="2">The sequence shown here is derived from an EMBL/GenBank/DDBJ whole genome shotgun (WGS) entry which is preliminary data.</text>
</comment>
<evidence type="ECO:0000313" key="2">
    <source>
        <dbReference type="EMBL" id="MBB4956500.1"/>
    </source>
</evidence>
<feature type="region of interest" description="Disordered" evidence="1">
    <location>
        <begin position="1"/>
        <end position="30"/>
    </location>
</feature>
<name>A0A7W7SKJ5_9ACTN</name>
<evidence type="ECO:0000313" key="3">
    <source>
        <dbReference type="Proteomes" id="UP000578819"/>
    </source>
</evidence>
<proteinExistence type="predicted"/>
<sequence length="345" mass="38097">MPEPTAPVTEPTTAPAAELTPDPGGTEPSEWQQRIAGEWHGRPSLFTATGVWRGFEEIRRSSVFADGVTTYYMDGGLVGGGELAGRYRLSAPFAFGVIDSDADRVYTGPDFFGTGQPYGSFVDSHYYGPGWQVDLNTWNQVLPDGETQVYSSMLYQGWAVVGCFNGVYTRSFDHDTNPDTRERVARFLSAEERRGPVPYILPTKQAGAYTGSCELWGADQQLRGKVAVRLGLEPIDLLRTRRVVHWTGTGLDRRYVVEQRRDGDRLFFEGPDAWGNAQGFGRASYPSWHFHADGGDVWKVKGREFAIDAEPGMSAGGRLAVVYELFRGNVLDSVLHGLLAWEPAA</sequence>
<gene>
    <name evidence="2" type="ORF">FHR38_000233</name>
</gene>
<feature type="compositionally biased region" description="Low complexity" evidence="1">
    <location>
        <begin position="1"/>
        <end position="23"/>
    </location>
</feature>
<dbReference type="EMBL" id="JACHJW010000001">
    <property type="protein sequence ID" value="MBB4956500.1"/>
    <property type="molecule type" value="Genomic_DNA"/>
</dbReference>
<reference evidence="2 3" key="1">
    <citation type="submission" date="2020-08" db="EMBL/GenBank/DDBJ databases">
        <title>Sequencing the genomes of 1000 actinobacteria strains.</title>
        <authorList>
            <person name="Klenk H.-P."/>
        </authorList>
    </citation>
    <scope>NUCLEOTIDE SEQUENCE [LARGE SCALE GENOMIC DNA]</scope>
    <source>
        <strain evidence="2 3">DSM 45886</strain>
    </source>
</reference>
<dbReference type="AlphaFoldDB" id="A0A7W7SKJ5"/>
<keyword evidence="3" id="KW-1185">Reference proteome</keyword>
<protein>
    <submittedName>
        <fullName evidence="2">Uncharacterized protein</fullName>
    </submittedName>
</protein>
<evidence type="ECO:0000256" key="1">
    <source>
        <dbReference type="SAM" id="MobiDB-lite"/>
    </source>
</evidence>
<accession>A0A7W7SKJ5</accession>
<dbReference type="RefSeq" id="WP_246446217.1">
    <property type="nucleotide sequence ID" value="NZ_JACHJW010000001.1"/>
</dbReference>
<dbReference type="Proteomes" id="UP000578819">
    <property type="component" value="Unassembled WGS sequence"/>
</dbReference>
<organism evidence="2 3">
    <name type="scientific">Micromonospora polyrhachis</name>
    <dbReference type="NCBI Taxonomy" id="1282883"/>
    <lineage>
        <taxon>Bacteria</taxon>
        <taxon>Bacillati</taxon>
        <taxon>Actinomycetota</taxon>
        <taxon>Actinomycetes</taxon>
        <taxon>Micromonosporales</taxon>
        <taxon>Micromonosporaceae</taxon>
        <taxon>Micromonospora</taxon>
    </lineage>
</organism>